<proteinExistence type="predicted"/>
<dbReference type="RefSeq" id="WP_072974670.1">
    <property type="nucleotide sequence ID" value="NZ_FQTY01000004.1"/>
</dbReference>
<evidence type="ECO:0000256" key="1">
    <source>
        <dbReference type="SAM" id="SignalP"/>
    </source>
</evidence>
<dbReference type="GeneID" id="90995749"/>
<dbReference type="CDD" id="cd00118">
    <property type="entry name" value="LysM"/>
    <property type="match status" value="1"/>
</dbReference>
<dbReference type="InterPro" id="IPR018392">
    <property type="entry name" value="LysM"/>
</dbReference>
<dbReference type="Proteomes" id="UP000184114">
    <property type="component" value="Unassembled WGS sequence"/>
</dbReference>
<dbReference type="GO" id="GO:0008932">
    <property type="term" value="F:lytic endotransglycosylase activity"/>
    <property type="evidence" value="ECO:0007669"/>
    <property type="project" value="TreeGrafter"/>
</dbReference>
<accession>A0A1M4V7A4</accession>
<dbReference type="Gene3D" id="3.10.350.10">
    <property type="entry name" value="LysM domain"/>
    <property type="match status" value="1"/>
</dbReference>
<feature type="chain" id="PRO_5013041869" evidence="1">
    <location>
        <begin position="25"/>
        <end position="265"/>
    </location>
</feature>
<protein>
    <submittedName>
        <fullName evidence="3">LysM domain-containing protein</fullName>
    </submittedName>
</protein>
<dbReference type="AlphaFoldDB" id="A0A1M4V7A4"/>
<dbReference type="PANTHER" id="PTHR33734">
    <property type="entry name" value="LYSM DOMAIN-CONTAINING GPI-ANCHORED PROTEIN 2"/>
    <property type="match status" value="1"/>
</dbReference>
<evidence type="ECO:0000313" key="4">
    <source>
        <dbReference type="Proteomes" id="UP000184114"/>
    </source>
</evidence>
<feature type="domain" description="LysM" evidence="2">
    <location>
        <begin position="25"/>
        <end position="69"/>
    </location>
</feature>
<dbReference type="STRING" id="1123404.SAMN02745784_01388"/>
<name>A0A1M4V7A4_9FIRM</name>
<evidence type="ECO:0000259" key="2">
    <source>
        <dbReference type="PROSITE" id="PS51782"/>
    </source>
</evidence>
<evidence type="ECO:0000313" key="3">
    <source>
        <dbReference type="EMBL" id="SHE64866.1"/>
    </source>
</evidence>
<keyword evidence="4" id="KW-1185">Reference proteome</keyword>
<dbReference type="EMBL" id="FQTY01000004">
    <property type="protein sequence ID" value="SHE64866.1"/>
    <property type="molecule type" value="Genomic_DNA"/>
</dbReference>
<keyword evidence="1" id="KW-0732">Signal</keyword>
<dbReference type="PANTHER" id="PTHR33734:SF22">
    <property type="entry name" value="MEMBRANE-BOUND LYTIC MUREIN TRANSGLYCOSYLASE D"/>
    <property type="match status" value="1"/>
</dbReference>
<dbReference type="SUPFAM" id="SSF54106">
    <property type="entry name" value="LysM domain"/>
    <property type="match status" value="1"/>
</dbReference>
<feature type="signal peptide" evidence="1">
    <location>
        <begin position="1"/>
        <end position="24"/>
    </location>
</feature>
<gene>
    <name evidence="3" type="ORF">SAMN02745784_01388</name>
</gene>
<dbReference type="Pfam" id="PF01476">
    <property type="entry name" value="LysM"/>
    <property type="match status" value="1"/>
</dbReference>
<reference evidence="4" key="1">
    <citation type="submission" date="2016-11" db="EMBL/GenBank/DDBJ databases">
        <authorList>
            <person name="Varghese N."/>
            <person name="Submissions S."/>
        </authorList>
    </citation>
    <scope>NUCLEOTIDE SEQUENCE [LARGE SCALE GENOMIC DNA]</scope>
    <source>
        <strain evidence="4">DSM 18095</strain>
    </source>
</reference>
<sequence length="265" mass="29559">MKKITKTAIGTVALTLCISTTSFAANHIVKKGDTFWKISQKYGVSIESILKENKANKKTIIYPGQVIKIPGRQIKKNSVNRGTVDTRTINNIIEVQKEEIIQETSVKETTYGEYLNWFNEVDKIVPRGAEFKVIDFYTGKSYMVQRSVGSNHADCETLTKEDTDIMKSIWGDFSWTRRPAIVEYNGRKIAASVTFMPHAGLDSVAGGVVTNNRSGGYGRGINFDYIKGNGIDGHFDIHFAGSTRHMDGKQDNEHQKMIKIAAGIK</sequence>
<dbReference type="SMART" id="SM00257">
    <property type="entry name" value="LysM"/>
    <property type="match status" value="1"/>
</dbReference>
<dbReference type="PROSITE" id="PS51782">
    <property type="entry name" value="LYSM"/>
    <property type="match status" value="1"/>
</dbReference>
<organism evidence="3 4">
    <name type="scientific">Tissierella praeacuta DSM 18095</name>
    <dbReference type="NCBI Taxonomy" id="1123404"/>
    <lineage>
        <taxon>Bacteria</taxon>
        <taxon>Bacillati</taxon>
        <taxon>Bacillota</taxon>
        <taxon>Tissierellia</taxon>
        <taxon>Tissierellales</taxon>
        <taxon>Tissierellaceae</taxon>
        <taxon>Tissierella</taxon>
    </lineage>
</organism>
<dbReference type="InterPro" id="IPR036779">
    <property type="entry name" value="LysM_dom_sf"/>
</dbReference>